<feature type="signal peptide" evidence="1">
    <location>
        <begin position="1"/>
        <end position="23"/>
    </location>
</feature>
<evidence type="ECO:0000256" key="1">
    <source>
        <dbReference type="SAM" id="SignalP"/>
    </source>
</evidence>
<dbReference type="Proteomes" id="UP001642900">
    <property type="component" value="Unassembled WGS sequence"/>
</dbReference>
<dbReference type="InterPro" id="IPR011330">
    <property type="entry name" value="Glyco_hydro/deAcase_b/a-brl"/>
</dbReference>
<dbReference type="PANTHER" id="PTHR45985:SF3">
    <property type="entry name" value="CHITIN DEACETYLASE-LIKE 4"/>
    <property type="match status" value="1"/>
</dbReference>
<dbReference type="EMBL" id="JAAKZF010000005">
    <property type="protein sequence ID" value="NGO50879.1"/>
    <property type="molecule type" value="Genomic_DNA"/>
</dbReference>
<proteinExistence type="predicted"/>
<protein>
    <submittedName>
        <fullName evidence="2">Polysaccharide deacetylase</fullName>
    </submittedName>
</protein>
<keyword evidence="1" id="KW-0732">Signal</keyword>
<sequence length="333" mass="35995">MSVAFRVCVAACALLSTSVSSIAHSGARPIQHVIISFDGAHDLAQWQRSRTLAARTGARFTYFLSCVFLLSKETRREYNAPGKGAGKSNVGFAQSKDEVAARLAQIRLARSEGHEIASHGCGHFDGKNWSKADWLAEFASFSTILRDAYAINGIAGEPGDWRKFAETEISGFRAPYLSTSKALYAALSEAKFAYDASGVSRGPAEPEAAGGVTRFALPQISEGPASRRVIAMDYNLFVRHSGGLERAGEAAAFEARSLEAFRAAFDAQYSGERIPLQIGFHFTLMNGGAYWRALERFAEEVCVKQDVECTSYSGYLQDSRRSGVAPESETAGG</sequence>
<accession>A0A6G4W8D9</accession>
<dbReference type="PANTHER" id="PTHR45985">
    <property type="match status" value="1"/>
</dbReference>
<evidence type="ECO:0000313" key="2">
    <source>
        <dbReference type="EMBL" id="NGO50879.1"/>
    </source>
</evidence>
<name>A0A6G4W8D9_9HYPH</name>
<comment type="caution">
    <text evidence="2">The sequence shown here is derived from an EMBL/GenBank/DDBJ whole genome shotgun (WGS) entry which is preliminary data.</text>
</comment>
<dbReference type="GO" id="GO:0005975">
    <property type="term" value="P:carbohydrate metabolic process"/>
    <property type="evidence" value="ECO:0007669"/>
    <property type="project" value="InterPro"/>
</dbReference>
<feature type="chain" id="PRO_5026114846" evidence="1">
    <location>
        <begin position="24"/>
        <end position="333"/>
    </location>
</feature>
<gene>
    <name evidence="2" type="ORF">G6N73_06750</name>
</gene>
<organism evidence="2 3">
    <name type="scientific">Allomesorhizobium camelthorni</name>
    <dbReference type="NCBI Taxonomy" id="475069"/>
    <lineage>
        <taxon>Bacteria</taxon>
        <taxon>Pseudomonadati</taxon>
        <taxon>Pseudomonadota</taxon>
        <taxon>Alphaproteobacteria</taxon>
        <taxon>Hyphomicrobiales</taxon>
        <taxon>Phyllobacteriaceae</taxon>
        <taxon>Allomesorhizobium</taxon>
    </lineage>
</organism>
<dbReference type="InterPro" id="IPR052740">
    <property type="entry name" value="CE4"/>
</dbReference>
<dbReference type="Gene3D" id="3.20.20.370">
    <property type="entry name" value="Glycoside hydrolase/deacetylase"/>
    <property type="match status" value="1"/>
</dbReference>
<dbReference type="RefSeq" id="WP_165025090.1">
    <property type="nucleotide sequence ID" value="NZ_JAAKZF010000005.1"/>
</dbReference>
<dbReference type="AlphaFoldDB" id="A0A6G4W8D9"/>
<keyword evidence="3" id="KW-1185">Reference proteome</keyword>
<evidence type="ECO:0000313" key="3">
    <source>
        <dbReference type="Proteomes" id="UP001642900"/>
    </source>
</evidence>
<reference evidence="2 3" key="1">
    <citation type="submission" date="2020-02" db="EMBL/GenBank/DDBJ databases">
        <title>Genome sequence of strain CCNWXJ40-4.</title>
        <authorList>
            <person name="Gao J."/>
            <person name="Sun J."/>
        </authorList>
    </citation>
    <scope>NUCLEOTIDE SEQUENCE [LARGE SCALE GENOMIC DNA]</scope>
    <source>
        <strain evidence="2 3">CCNWXJ 40-4</strain>
    </source>
</reference>
<dbReference type="SUPFAM" id="SSF88713">
    <property type="entry name" value="Glycoside hydrolase/deacetylase"/>
    <property type="match status" value="1"/>
</dbReference>